<dbReference type="PANTHER" id="PTHR45138:SF24">
    <property type="entry name" value="DIGUANYLATE CYCLASE DGCC-RELATED"/>
    <property type="match status" value="1"/>
</dbReference>
<dbReference type="STRING" id="316056.RPC_3822"/>
<feature type="transmembrane region" description="Helical" evidence="2">
    <location>
        <begin position="37"/>
        <end position="58"/>
    </location>
</feature>
<feature type="transmembrane region" description="Helical" evidence="2">
    <location>
        <begin position="94"/>
        <end position="114"/>
    </location>
</feature>
<dbReference type="InterPro" id="IPR029787">
    <property type="entry name" value="Nucleotide_cyclase"/>
</dbReference>
<feature type="transmembrane region" description="Helical" evidence="2">
    <location>
        <begin position="64"/>
        <end position="82"/>
    </location>
</feature>
<evidence type="ECO:0000256" key="2">
    <source>
        <dbReference type="SAM" id="Phobius"/>
    </source>
</evidence>
<dbReference type="AlphaFoldDB" id="Q20ZT0"/>
<dbReference type="HOGENOM" id="CLU_000445_11_1_5"/>
<feature type="transmembrane region" description="Helical" evidence="2">
    <location>
        <begin position="6"/>
        <end position="25"/>
    </location>
</feature>
<feature type="transmembrane region" description="Helical" evidence="2">
    <location>
        <begin position="187"/>
        <end position="211"/>
    </location>
</feature>
<dbReference type="EC" id="2.7.7.65" evidence="1"/>
<dbReference type="FunFam" id="3.30.70.270:FF:000001">
    <property type="entry name" value="Diguanylate cyclase domain protein"/>
    <property type="match status" value="1"/>
</dbReference>
<dbReference type="RefSeq" id="WP_011474238.1">
    <property type="nucleotide sequence ID" value="NC_007925.1"/>
</dbReference>
<dbReference type="InterPro" id="IPR000160">
    <property type="entry name" value="GGDEF_dom"/>
</dbReference>
<organism evidence="4">
    <name type="scientific">Rhodopseudomonas palustris (strain BisB18)</name>
    <dbReference type="NCBI Taxonomy" id="316056"/>
    <lineage>
        <taxon>Bacteria</taxon>
        <taxon>Pseudomonadati</taxon>
        <taxon>Pseudomonadota</taxon>
        <taxon>Alphaproteobacteria</taxon>
        <taxon>Hyphomicrobiales</taxon>
        <taxon>Nitrobacteraceae</taxon>
        <taxon>Rhodopseudomonas</taxon>
    </lineage>
</organism>
<gene>
    <name evidence="4" type="ordered locus">RPC_3822</name>
</gene>
<feature type="domain" description="GGDEF" evidence="3">
    <location>
        <begin position="252"/>
        <end position="383"/>
    </location>
</feature>
<dbReference type="SMART" id="SM00267">
    <property type="entry name" value="GGDEF"/>
    <property type="match status" value="1"/>
</dbReference>
<dbReference type="CDD" id="cd01949">
    <property type="entry name" value="GGDEF"/>
    <property type="match status" value="1"/>
</dbReference>
<dbReference type="GO" id="GO:0052621">
    <property type="term" value="F:diguanylate cyclase activity"/>
    <property type="evidence" value="ECO:0007669"/>
    <property type="project" value="UniProtKB-EC"/>
</dbReference>
<dbReference type="PANTHER" id="PTHR45138">
    <property type="entry name" value="REGULATORY COMPONENTS OF SENSORY TRANSDUCTION SYSTEM"/>
    <property type="match status" value="1"/>
</dbReference>
<dbReference type="eggNOG" id="COG3706">
    <property type="taxonomic scope" value="Bacteria"/>
</dbReference>
<dbReference type="GO" id="GO:1902201">
    <property type="term" value="P:negative regulation of bacterial-type flagellum-dependent cell motility"/>
    <property type="evidence" value="ECO:0007669"/>
    <property type="project" value="TreeGrafter"/>
</dbReference>
<evidence type="ECO:0000259" key="3">
    <source>
        <dbReference type="PROSITE" id="PS50887"/>
    </source>
</evidence>
<dbReference type="KEGG" id="rpc:RPC_3822"/>
<dbReference type="SUPFAM" id="SSF55073">
    <property type="entry name" value="Nucleotide cyclase"/>
    <property type="match status" value="1"/>
</dbReference>
<name>Q20ZT0_RHOPB</name>
<dbReference type="Pfam" id="PF00990">
    <property type="entry name" value="GGDEF"/>
    <property type="match status" value="1"/>
</dbReference>
<dbReference type="InterPro" id="IPR043128">
    <property type="entry name" value="Rev_trsase/Diguanyl_cyclase"/>
</dbReference>
<proteinExistence type="predicted"/>
<dbReference type="EMBL" id="CP000301">
    <property type="protein sequence ID" value="ABD89356.1"/>
    <property type="molecule type" value="Genomic_DNA"/>
</dbReference>
<sequence length="403" mass="43712">MLSVPTLWVVVVVNFLALGLVWTYVTRNYPNFIAAPYWTAAAFVAASAAAVALLRGVFDSALPQVFGSTMMIMACCLGSMGMDRFFDHPARWRITWSIVGLSVAAFSYFSFIHVSMPMRMVVYSIGESVPLALSLRHVMWRQDKQCYPGSRMTAAIAGAMIVVLIVRSIAALTGIGGELTVLHFNAFQAVMVLLLVFLSMMWCFGFLLMTIDRLRAEVAKLAMLDDLTGAANRRQLLQRLEEECALSRRTGGPFALLAIDLDGFKAINDGYGHGTGDACLRDFTRTAQSCLRPGDLLARLGGDEFSVLLPATTLREGAMIARRILEACRGTGQGTAITLSVSIGVAQWTKLVGADAERLIAAADHALYAAKHGGKNRHAVYDPTVDHPVNAAFDGMPPLRKTA</sequence>
<keyword evidence="2" id="KW-0472">Membrane</keyword>
<protein>
    <recommendedName>
        <fullName evidence="1">diguanylate cyclase</fullName>
        <ecNumber evidence="1">2.7.7.65</ecNumber>
    </recommendedName>
</protein>
<dbReference type="GO" id="GO:0043709">
    <property type="term" value="P:cell adhesion involved in single-species biofilm formation"/>
    <property type="evidence" value="ECO:0007669"/>
    <property type="project" value="TreeGrafter"/>
</dbReference>
<evidence type="ECO:0000256" key="1">
    <source>
        <dbReference type="ARBA" id="ARBA00012528"/>
    </source>
</evidence>
<evidence type="ECO:0000313" key="4">
    <source>
        <dbReference type="EMBL" id="ABD89356.1"/>
    </source>
</evidence>
<dbReference type="GO" id="GO:0005886">
    <property type="term" value="C:plasma membrane"/>
    <property type="evidence" value="ECO:0007669"/>
    <property type="project" value="TreeGrafter"/>
</dbReference>
<keyword evidence="2" id="KW-0812">Transmembrane</keyword>
<dbReference type="PROSITE" id="PS50887">
    <property type="entry name" value="GGDEF"/>
    <property type="match status" value="1"/>
</dbReference>
<accession>Q20ZT0</accession>
<dbReference type="Gene3D" id="3.30.70.270">
    <property type="match status" value="1"/>
</dbReference>
<dbReference type="NCBIfam" id="TIGR00254">
    <property type="entry name" value="GGDEF"/>
    <property type="match status" value="1"/>
</dbReference>
<dbReference type="InterPro" id="IPR050469">
    <property type="entry name" value="Diguanylate_Cyclase"/>
</dbReference>
<reference evidence="4" key="1">
    <citation type="submission" date="2006-03" db="EMBL/GenBank/DDBJ databases">
        <title>Complete sequence of Rhodopseudomonas palustris BisB18.</title>
        <authorList>
            <consortium name="US DOE Joint Genome Institute"/>
            <person name="Copeland A."/>
            <person name="Lucas S."/>
            <person name="Lapidus A."/>
            <person name="Barry K."/>
            <person name="Detter J.C."/>
            <person name="Glavina del Rio T."/>
            <person name="Hammon N."/>
            <person name="Israni S."/>
            <person name="Dalin E."/>
            <person name="Tice H."/>
            <person name="Pitluck S."/>
            <person name="Chain P."/>
            <person name="Malfatti S."/>
            <person name="Shin M."/>
            <person name="Vergez L."/>
            <person name="Schmutz J."/>
            <person name="Larimer F."/>
            <person name="Land M."/>
            <person name="Hauser L."/>
            <person name="Pelletier D.A."/>
            <person name="Kyrpides N."/>
            <person name="Anderson I."/>
            <person name="Oda Y."/>
            <person name="Harwood C.S."/>
            <person name="Richardson P."/>
        </authorList>
    </citation>
    <scope>NUCLEOTIDE SEQUENCE [LARGE SCALE GENOMIC DNA]</scope>
    <source>
        <strain evidence="4">BisB18</strain>
    </source>
</reference>
<dbReference type="OrthoDB" id="9812260at2"/>
<feature type="transmembrane region" description="Helical" evidence="2">
    <location>
        <begin position="152"/>
        <end position="175"/>
    </location>
</feature>
<keyword evidence="2" id="KW-1133">Transmembrane helix</keyword>